<gene>
    <name evidence="1" type="ORF">B4915_10265</name>
</gene>
<evidence type="ECO:0000313" key="1">
    <source>
        <dbReference type="EMBL" id="PRI11224.1"/>
    </source>
</evidence>
<dbReference type="EMBL" id="MWZD01000017">
    <property type="protein sequence ID" value="PRI11224.1"/>
    <property type="molecule type" value="Genomic_DNA"/>
</dbReference>
<proteinExistence type="predicted"/>
<organism evidence="1 2">
    <name type="scientific">Leucobacter massiliensis</name>
    <dbReference type="NCBI Taxonomy" id="1686285"/>
    <lineage>
        <taxon>Bacteria</taxon>
        <taxon>Bacillati</taxon>
        <taxon>Actinomycetota</taxon>
        <taxon>Actinomycetes</taxon>
        <taxon>Micrococcales</taxon>
        <taxon>Microbacteriaceae</taxon>
        <taxon>Leucobacter</taxon>
    </lineage>
</organism>
<accession>A0A2S9QNS1</accession>
<dbReference type="RefSeq" id="WP_105805675.1">
    <property type="nucleotide sequence ID" value="NZ_MWZD01000017.1"/>
</dbReference>
<dbReference type="OrthoDB" id="4990885at2"/>
<sequence>MIRDSGALEPAASRYDAAHAERVIAELEAQYAAGDIERHAYLEKKRGLVRLFVKATTQPRRRAARSENYDGE</sequence>
<evidence type="ECO:0000313" key="2">
    <source>
        <dbReference type="Proteomes" id="UP000238650"/>
    </source>
</evidence>
<comment type="caution">
    <text evidence="1">The sequence shown here is derived from an EMBL/GenBank/DDBJ whole genome shotgun (WGS) entry which is preliminary data.</text>
</comment>
<dbReference type="AlphaFoldDB" id="A0A2S9QNS1"/>
<name>A0A2S9QNS1_9MICO</name>
<protein>
    <submittedName>
        <fullName evidence="1">Uncharacterized protein</fullName>
    </submittedName>
</protein>
<dbReference type="Proteomes" id="UP000238650">
    <property type="component" value="Unassembled WGS sequence"/>
</dbReference>
<reference evidence="1 2" key="1">
    <citation type="journal article" date="2017" name="New Microbes New Infect">
        <title>Genome sequence of 'Leucobacter massiliensis' sp. nov. isolated from human pharynx after travel to the 2014 Hajj.</title>
        <authorList>
            <person name="Leangapichart T."/>
            <person name="Gautret P."/>
            <person name="Nguyen T.T."/>
            <person name="Armstrong N."/>
            <person name="Rolain J.M."/>
        </authorList>
    </citation>
    <scope>NUCLEOTIDE SEQUENCE [LARGE SCALE GENOMIC DNA]</scope>
    <source>
        <strain evidence="1 2">122RC15</strain>
    </source>
</reference>
<keyword evidence="2" id="KW-1185">Reference proteome</keyword>